<comment type="caution">
    <text evidence="2">The sequence shown here is derived from an EMBL/GenBank/DDBJ whole genome shotgun (WGS) entry which is preliminary data.</text>
</comment>
<dbReference type="HOGENOM" id="CLU_3182001_0_0_9"/>
<feature type="compositionally biased region" description="Basic and acidic residues" evidence="1">
    <location>
        <begin position="28"/>
        <end position="46"/>
    </location>
</feature>
<organism evidence="2 3">
    <name type="scientific">Enterocloster bolteae (strain ATCC BAA-613 / DSM 15670 / CCUG 46953 / JCM 12243 / WAL 16351)</name>
    <name type="common">Clostridium bolteae</name>
    <dbReference type="NCBI Taxonomy" id="411902"/>
    <lineage>
        <taxon>Bacteria</taxon>
        <taxon>Bacillati</taxon>
        <taxon>Bacillota</taxon>
        <taxon>Clostridia</taxon>
        <taxon>Lachnospirales</taxon>
        <taxon>Lachnospiraceae</taxon>
        <taxon>Enterocloster</taxon>
    </lineage>
</organism>
<sequence>MGAPDIPDVPGMRICQQRQIYRVQQLQRPDKKPLRRKDREVRKISS</sequence>
<dbReference type="EMBL" id="ABCC02000059">
    <property type="protein sequence ID" value="EDP12910.1"/>
    <property type="molecule type" value="Genomic_DNA"/>
</dbReference>
<reference evidence="2 3" key="1">
    <citation type="submission" date="2007-08" db="EMBL/GenBank/DDBJ databases">
        <authorList>
            <person name="Fulton L."/>
            <person name="Clifton S."/>
            <person name="Fulton B."/>
            <person name="Xu J."/>
            <person name="Minx P."/>
            <person name="Pepin K.H."/>
            <person name="Johnson M."/>
            <person name="Thiruvilangam P."/>
            <person name="Bhonagiri V."/>
            <person name="Nash W.E."/>
            <person name="Mardis E.R."/>
            <person name="Wilson R.K."/>
        </authorList>
    </citation>
    <scope>NUCLEOTIDE SEQUENCE [LARGE SCALE GENOMIC DNA]</scope>
    <source>
        <strain evidence="3">ATCC BAA-613 / DSM 15670 / CCUG 46953 / JCM 12243 / WAL 16351</strain>
    </source>
</reference>
<dbReference type="Proteomes" id="UP000005396">
    <property type="component" value="Unassembled WGS sequence"/>
</dbReference>
<evidence type="ECO:0000313" key="3">
    <source>
        <dbReference type="Proteomes" id="UP000005396"/>
    </source>
</evidence>
<dbReference type="PaxDb" id="411902-CLOBOL_06830"/>
<evidence type="ECO:0000313" key="2">
    <source>
        <dbReference type="EMBL" id="EDP12910.1"/>
    </source>
</evidence>
<gene>
    <name evidence="2" type="ORF">CLOBOL_06830</name>
</gene>
<feature type="region of interest" description="Disordered" evidence="1">
    <location>
        <begin position="21"/>
        <end position="46"/>
    </location>
</feature>
<proteinExistence type="predicted"/>
<name>A8S465_ENTBW</name>
<dbReference type="AlphaFoldDB" id="A8S465"/>
<accession>A8S465</accession>
<protein>
    <submittedName>
        <fullName evidence="2">Uncharacterized protein</fullName>
    </submittedName>
</protein>
<evidence type="ECO:0000256" key="1">
    <source>
        <dbReference type="SAM" id="MobiDB-lite"/>
    </source>
</evidence>
<reference evidence="2 3" key="2">
    <citation type="submission" date="2007-09" db="EMBL/GenBank/DDBJ databases">
        <title>Draft genome sequence of Clostridium bolteae (ATCC BAA-613).</title>
        <authorList>
            <person name="Sudarsanam P."/>
            <person name="Ley R."/>
            <person name="Guruge J."/>
            <person name="Turnbaugh P.J."/>
            <person name="Mahowald M."/>
            <person name="Liep D."/>
            <person name="Gordon J."/>
        </authorList>
    </citation>
    <scope>NUCLEOTIDE SEQUENCE [LARGE SCALE GENOMIC DNA]</scope>
    <source>
        <strain evidence="3">ATCC BAA-613 / DSM 15670 / CCUG 46953 / JCM 12243 / WAL 16351</strain>
    </source>
</reference>